<evidence type="ECO:0000313" key="3">
    <source>
        <dbReference type="EMBL" id="OLR91148.1"/>
    </source>
</evidence>
<proteinExistence type="predicted"/>
<evidence type="ECO:0000256" key="1">
    <source>
        <dbReference type="ARBA" id="ARBA00004370"/>
    </source>
</evidence>
<name>A0A1Q9LGH5_9PSEU</name>
<protein>
    <recommendedName>
        <fullName evidence="5">Mce-associated membrane protein</fullName>
    </recommendedName>
</protein>
<keyword evidence="4" id="KW-1185">Reference proteome</keyword>
<dbReference type="PANTHER" id="PTHR37042:SF4">
    <property type="entry name" value="OUTER MEMBRANE PROTEIN RV1973"/>
    <property type="match status" value="1"/>
</dbReference>
<accession>A0A1Q9LGH5</accession>
<evidence type="ECO:0000313" key="4">
    <source>
        <dbReference type="Proteomes" id="UP000186040"/>
    </source>
</evidence>
<organism evidence="3 4">
    <name type="scientific">Actinokineospora bangkokensis</name>
    <dbReference type="NCBI Taxonomy" id="1193682"/>
    <lineage>
        <taxon>Bacteria</taxon>
        <taxon>Bacillati</taxon>
        <taxon>Actinomycetota</taxon>
        <taxon>Actinomycetes</taxon>
        <taxon>Pseudonocardiales</taxon>
        <taxon>Pseudonocardiaceae</taxon>
        <taxon>Actinokineospora</taxon>
    </lineage>
</organism>
<sequence length="165" mass="17696">MVLGAAALAVVTTAAAVWFGISWISAANDDDLALDRTRDEVSRVAEAAVVTLNTLDYRDPDKSLDQWEAAVTGDLYNDIHNGRKGADAKIAEGRTSTSAKVLKLAVTSLNDHEGTAQVMTAVSWTKAVDGKAPESEYRRYQASLLRTDTGWKVNGIAQVPYNPGT</sequence>
<dbReference type="STRING" id="1193682.BJP25_29005"/>
<dbReference type="AlphaFoldDB" id="A0A1Q9LGH5"/>
<dbReference type="EMBL" id="MKQR01000026">
    <property type="protein sequence ID" value="OLR91148.1"/>
    <property type="molecule type" value="Genomic_DNA"/>
</dbReference>
<gene>
    <name evidence="3" type="ORF">BJP25_29005</name>
</gene>
<dbReference type="GO" id="GO:0016020">
    <property type="term" value="C:membrane"/>
    <property type="evidence" value="ECO:0007669"/>
    <property type="project" value="UniProtKB-SubCell"/>
</dbReference>
<comment type="subcellular location">
    <subcellularLocation>
        <location evidence="1">Membrane</location>
    </subcellularLocation>
</comment>
<dbReference type="PANTHER" id="PTHR37042">
    <property type="entry name" value="OUTER MEMBRANE PROTEIN RV1973"/>
    <property type="match status" value="1"/>
</dbReference>
<evidence type="ECO:0008006" key="5">
    <source>
        <dbReference type="Google" id="ProtNLM"/>
    </source>
</evidence>
<keyword evidence="2" id="KW-0472">Membrane</keyword>
<reference evidence="3 4" key="1">
    <citation type="submission" date="2016-10" db="EMBL/GenBank/DDBJ databases">
        <title>The Draft Genome Sequence of Actinokineospora bangkokensis 44EHWT reveals the biosynthetic pathway of antifungal compounds Thailandins with unusual extender unit butylmalonyl-CoA.</title>
        <authorList>
            <person name="Greule A."/>
            <person name="Intra B."/>
            <person name="Flemming S."/>
            <person name="Rommel M.G."/>
            <person name="Panbangred W."/>
            <person name="Bechthold A."/>
        </authorList>
    </citation>
    <scope>NUCLEOTIDE SEQUENCE [LARGE SCALE GENOMIC DNA]</scope>
    <source>
        <strain evidence="3 4">44EHW</strain>
    </source>
</reference>
<dbReference type="Proteomes" id="UP000186040">
    <property type="component" value="Unassembled WGS sequence"/>
</dbReference>
<comment type="caution">
    <text evidence="3">The sequence shown here is derived from an EMBL/GenBank/DDBJ whole genome shotgun (WGS) entry which is preliminary data.</text>
</comment>
<evidence type="ECO:0000256" key="2">
    <source>
        <dbReference type="ARBA" id="ARBA00023136"/>
    </source>
</evidence>